<dbReference type="InterPro" id="IPR041664">
    <property type="entry name" value="AAA_16"/>
</dbReference>
<gene>
    <name evidence="2" type="ORF">BJ971_003635</name>
</gene>
<dbReference type="RefSeq" id="WP_184994436.1">
    <property type="nucleotide sequence ID" value="NZ_BOMK01000060.1"/>
</dbReference>
<dbReference type="AlphaFoldDB" id="A0A7W7HYE7"/>
<feature type="domain" description="Orc1-like AAA ATPase" evidence="1">
    <location>
        <begin position="300"/>
        <end position="453"/>
    </location>
</feature>
<evidence type="ECO:0000313" key="2">
    <source>
        <dbReference type="EMBL" id="MBB4763079.1"/>
    </source>
</evidence>
<evidence type="ECO:0000313" key="3">
    <source>
        <dbReference type="Proteomes" id="UP000578112"/>
    </source>
</evidence>
<reference evidence="2 3" key="1">
    <citation type="submission" date="2020-08" db="EMBL/GenBank/DDBJ databases">
        <title>Sequencing the genomes of 1000 actinobacteria strains.</title>
        <authorList>
            <person name="Klenk H.-P."/>
        </authorList>
    </citation>
    <scope>NUCLEOTIDE SEQUENCE [LARGE SCALE GENOMIC DNA]</scope>
    <source>
        <strain evidence="2 3">DSM 43149</strain>
    </source>
</reference>
<proteinExistence type="predicted"/>
<organism evidence="2 3">
    <name type="scientific">Actinoplanes digitatis</name>
    <dbReference type="NCBI Taxonomy" id="1868"/>
    <lineage>
        <taxon>Bacteria</taxon>
        <taxon>Bacillati</taxon>
        <taxon>Actinomycetota</taxon>
        <taxon>Actinomycetes</taxon>
        <taxon>Micromonosporales</taxon>
        <taxon>Micromonosporaceae</taxon>
        <taxon>Actinoplanes</taxon>
    </lineage>
</organism>
<keyword evidence="3" id="KW-1185">Reference proteome</keyword>
<accession>A0A7W7HYE7</accession>
<dbReference type="Pfam" id="PF13191">
    <property type="entry name" value="AAA_16"/>
    <property type="match status" value="1"/>
</dbReference>
<evidence type="ECO:0000259" key="1">
    <source>
        <dbReference type="Pfam" id="PF13191"/>
    </source>
</evidence>
<dbReference type="EMBL" id="JACHNH010000001">
    <property type="protein sequence ID" value="MBB4763079.1"/>
    <property type="molecule type" value="Genomic_DNA"/>
</dbReference>
<comment type="caution">
    <text evidence="2">The sequence shown here is derived from an EMBL/GenBank/DDBJ whole genome shotgun (WGS) entry which is preliminary data.</text>
</comment>
<name>A0A7W7HYE7_9ACTN</name>
<dbReference type="Proteomes" id="UP000578112">
    <property type="component" value="Unassembled WGS sequence"/>
</dbReference>
<sequence length="691" mass="74298">MDPDRNPETPAGRRRLFLIAVRDYPDEGDDFRAGIDAQITAASTWWADKDALGDRAFSIDAAAKIHSREDLDDFIRDTGLRRAGAGDVLVVHLTGHGERGQSGTHRLIMPGGDPRRPDRDAYPTGDLISAALSSDAGQVLIIVNACYAKAVQADVLRVAQDLPRHRREHATLAVIATVDADDRPRDREFATLLDRVHAQLCTTAGIAAEHLTLEEFLTELTRAALQDPGQPLAVPHRVWETWRTRYPMRSLPNPGYRPPADLAGPQRRQVAADATELDYWLDRASGRPDHDPGWYFTGRADLNRATARFLTGDGGVLIVTGSAGSGKSAVIARAVTLSDPDVLARPRYARAAQAAPPGTLPPPGAVDVALLARNTDSVDLLTRLVTALGEQPRPAPDHGDPGQHLREQITEIISARFAGTGRPVTVVVDGLDEATRPTRLVADLLGPLARLATPAGVHLVRLLVGVRSSTPHHALPAAEFDTLLDLLQRATAAPPGNVLRTDTDGVYDDLATYAETLLAAGDGPYAGDDEAVRAARTETAAVIAARVQPSFLDTRLAAGHLRGRLTRQPLDDPAWLASLTDATIGQLRLDLRDNATDDYPVAHLTGVLRAAAFALGAGIPWADIWPAMTEAVLDTTLPDADGLIGHVLSGRLGGYLVSDVEDGRTVYRLVHERLAEVLRQDLLPHRQVEGA</sequence>
<protein>
    <recommendedName>
        <fullName evidence="1">Orc1-like AAA ATPase domain-containing protein</fullName>
    </recommendedName>
</protein>